<protein>
    <submittedName>
        <fullName evidence="13">Protein tonB</fullName>
    </submittedName>
</protein>
<evidence type="ECO:0000256" key="7">
    <source>
        <dbReference type="ARBA" id="ARBA00022927"/>
    </source>
</evidence>
<dbReference type="HOGENOM" id="CLU_504295_0_0_1"/>
<dbReference type="Proteomes" id="UP000030106">
    <property type="component" value="Unassembled WGS sequence"/>
</dbReference>
<dbReference type="PANTHER" id="PTHR33446">
    <property type="entry name" value="PROTEIN TONB-RELATED"/>
    <property type="match status" value="1"/>
</dbReference>
<evidence type="ECO:0000256" key="8">
    <source>
        <dbReference type="ARBA" id="ARBA00022989"/>
    </source>
</evidence>
<feature type="signal peptide" evidence="11">
    <location>
        <begin position="1"/>
        <end position="21"/>
    </location>
</feature>
<evidence type="ECO:0000256" key="5">
    <source>
        <dbReference type="ARBA" id="ARBA00022519"/>
    </source>
</evidence>
<evidence type="ECO:0000256" key="3">
    <source>
        <dbReference type="ARBA" id="ARBA00022448"/>
    </source>
</evidence>
<dbReference type="InterPro" id="IPR037682">
    <property type="entry name" value="TonB_C"/>
</dbReference>
<keyword evidence="4" id="KW-1003">Cell membrane</keyword>
<comment type="subcellular location">
    <subcellularLocation>
        <location evidence="1">Cell inner membrane</location>
        <topology evidence="1">Single-pass membrane protein</topology>
        <orientation evidence="1">Periplasmic side</orientation>
    </subcellularLocation>
</comment>
<dbReference type="InterPro" id="IPR006260">
    <property type="entry name" value="TonB/TolA_C"/>
</dbReference>
<evidence type="ECO:0000256" key="2">
    <source>
        <dbReference type="ARBA" id="ARBA00006555"/>
    </source>
</evidence>
<dbReference type="Gene3D" id="3.30.1150.10">
    <property type="match status" value="1"/>
</dbReference>
<dbReference type="InterPro" id="IPR051045">
    <property type="entry name" value="TonB-dependent_transducer"/>
</dbReference>
<dbReference type="SUPFAM" id="SSF159501">
    <property type="entry name" value="EreA/ChaN-like"/>
    <property type="match status" value="1"/>
</dbReference>
<dbReference type="Gene3D" id="3.40.50.11550">
    <property type="match status" value="1"/>
</dbReference>
<feature type="region of interest" description="Disordered" evidence="10">
    <location>
        <begin position="350"/>
        <end position="424"/>
    </location>
</feature>
<keyword evidence="8" id="KW-1133">Transmembrane helix</keyword>
<keyword evidence="11" id="KW-0732">Signal</keyword>
<proteinExistence type="inferred from homology"/>
<evidence type="ECO:0000313" key="14">
    <source>
        <dbReference type="Proteomes" id="UP000030106"/>
    </source>
</evidence>
<dbReference type="GO" id="GO:0055085">
    <property type="term" value="P:transmembrane transport"/>
    <property type="evidence" value="ECO:0007669"/>
    <property type="project" value="InterPro"/>
</dbReference>
<evidence type="ECO:0000256" key="9">
    <source>
        <dbReference type="ARBA" id="ARBA00023136"/>
    </source>
</evidence>
<evidence type="ECO:0000256" key="1">
    <source>
        <dbReference type="ARBA" id="ARBA00004383"/>
    </source>
</evidence>
<comment type="caution">
    <text evidence="13">The sequence shown here is derived from an EMBL/GenBank/DDBJ whole genome shotgun (WGS) entry which is preliminary data.</text>
</comment>
<evidence type="ECO:0000256" key="10">
    <source>
        <dbReference type="SAM" id="MobiDB-lite"/>
    </source>
</evidence>
<dbReference type="EMBL" id="ANFO01000049">
    <property type="protein sequence ID" value="KGQ13256.1"/>
    <property type="molecule type" value="Genomic_DNA"/>
</dbReference>
<dbReference type="AlphaFoldDB" id="A0A0A2VZD9"/>
<evidence type="ECO:0000256" key="4">
    <source>
        <dbReference type="ARBA" id="ARBA00022475"/>
    </source>
</evidence>
<sequence>MHKKLILTSLIALASLGLSACSQTTPPPQAASHVAVTRGQIVDLQSGETLTERQLLVKLAGAQRLIVGEKHDNAEHHQIELWLLQNLRQERPQGSILLEMLTASQQPRVNQVKAWLKDEPQVRGGRIQELLSWQKGWAWEMYGSIVTEALRAPSPLLNANINRDEIMRLYKAPRFPEGNKSTAPAVQAALKETIIAMHGGKIECQQLTSMLAIQQQRDRYMAQQLLNAPAPALLIAGGYHASKSIGVPLHMEDLSPASKPVVLMLAEKGMNITAAQADYVWFVAPVPAKRSGTGFTLSLLLHGGLFLALVWQASDTPSALRPAPAVMLQWSDNIEAPTPPVPLPVGIAQQESAAAEEKQQAEDKQQQPLPVAKDAVIEVTRRKKAAEGEKKKPRPPRHVREKTSDSSQAAISTNAAPQSSVVSSRIAAPYHSDAEKQDSLEDSWENRVKGHLNRFKRYPGDARQRARTGMAVVTFTVDAAGVVIASSLAGSSGTRSLDREAVAVLERAQPLPKPPAERLKGGFYKVTMPINFDLTELSRS</sequence>
<evidence type="ECO:0000313" key="13">
    <source>
        <dbReference type="EMBL" id="KGQ13256.1"/>
    </source>
</evidence>
<dbReference type="GO" id="GO:0098797">
    <property type="term" value="C:plasma membrane protein complex"/>
    <property type="evidence" value="ECO:0007669"/>
    <property type="project" value="TreeGrafter"/>
</dbReference>
<keyword evidence="6" id="KW-0812">Transmembrane</keyword>
<dbReference type="PROSITE" id="PS51257">
    <property type="entry name" value="PROKAR_LIPOPROTEIN"/>
    <property type="match status" value="1"/>
</dbReference>
<gene>
    <name evidence="13" type="ORF">BBAD15_g979</name>
</gene>
<evidence type="ECO:0000259" key="12">
    <source>
        <dbReference type="PROSITE" id="PS52015"/>
    </source>
</evidence>
<keyword evidence="5" id="KW-0997">Cell inner membrane</keyword>
<organism evidence="13 14">
    <name type="scientific">Beauveria bassiana D1-5</name>
    <dbReference type="NCBI Taxonomy" id="1245745"/>
    <lineage>
        <taxon>Eukaryota</taxon>
        <taxon>Fungi</taxon>
        <taxon>Dikarya</taxon>
        <taxon>Ascomycota</taxon>
        <taxon>Pezizomycotina</taxon>
        <taxon>Sordariomycetes</taxon>
        <taxon>Hypocreomycetidae</taxon>
        <taxon>Hypocreales</taxon>
        <taxon>Cordycipitaceae</taxon>
        <taxon>Beauveria</taxon>
    </lineage>
</organism>
<dbReference type="Pfam" id="PF03544">
    <property type="entry name" value="TonB_C"/>
    <property type="match status" value="1"/>
</dbReference>
<feature type="compositionally biased region" description="Polar residues" evidence="10">
    <location>
        <begin position="405"/>
        <end position="423"/>
    </location>
</feature>
<dbReference type="Pfam" id="PF04187">
    <property type="entry name" value="Cofac_haem_bdg"/>
    <property type="match status" value="1"/>
</dbReference>
<accession>A0A0A2VZD9</accession>
<evidence type="ECO:0000256" key="6">
    <source>
        <dbReference type="ARBA" id="ARBA00022692"/>
    </source>
</evidence>
<dbReference type="InterPro" id="IPR007314">
    <property type="entry name" value="Cofac_haem-bd_dom"/>
</dbReference>
<feature type="compositionally biased region" description="Basic residues" evidence="10">
    <location>
        <begin position="391"/>
        <end position="400"/>
    </location>
</feature>
<comment type="similarity">
    <text evidence="2">Belongs to the TonB family.</text>
</comment>
<feature type="chain" id="PRO_5001996206" evidence="11">
    <location>
        <begin position="22"/>
        <end position="540"/>
    </location>
</feature>
<keyword evidence="9" id="KW-0472">Membrane</keyword>
<dbReference type="GO" id="GO:0031992">
    <property type="term" value="F:energy transducer activity"/>
    <property type="evidence" value="ECO:0007669"/>
    <property type="project" value="TreeGrafter"/>
</dbReference>
<dbReference type="Gene3D" id="1.10.8.760">
    <property type="entry name" value="Haem-binding uptake, Tiki superfamily, ChaN, domain 2"/>
    <property type="match status" value="1"/>
</dbReference>
<evidence type="ECO:0000256" key="11">
    <source>
        <dbReference type="SAM" id="SignalP"/>
    </source>
</evidence>
<dbReference type="CDD" id="cd14727">
    <property type="entry name" value="ChanN-like"/>
    <property type="match status" value="1"/>
</dbReference>
<keyword evidence="7" id="KW-0653">Protein transport</keyword>
<reference evidence="13 14" key="1">
    <citation type="submission" date="2012-10" db="EMBL/GenBank/DDBJ databases">
        <title>Genome sequencing and analysis of entomopathogenic fungi Beauveria bassiana D1-5.</title>
        <authorList>
            <person name="Li Q."/>
            <person name="Wang L."/>
            <person name="Zhang Z."/>
            <person name="Wang Q."/>
            <person name="Ren J."/>
            <person name="Wang M."/>
            <person name="Xu W."/>
            <person name="Wang J."/>
            <person name="Lu Y."/>
            <person name="Du Q."/>
            <person name="Sun Z."/>
        </authorList>
    </citation>
    <scope>NUCLEOTIDE SEQUENCE [LARGE SCALE GENOMIC DNA]</scope>
    <source>
        <strain evidence="13 14">D1-5</strain>
    </source>
</reference>
<feature type="domain" description="TonB C-terminal" evidence="12">
    <location>
        <begin position="443"/>
        <end position="540"/>
    </location>
</feature>
<dbReference type="SUPFAM" id="SSF74653">
    <property type="entry name" value="TolA/TonB C-terminal domain"/>
    <property type="match status" value="1"/>
</dbReference>
<name>A0A0A2VZD9_BEABA</name>
<dbReference type="NCBIfam" id="TIGR01352">
    <property type="entry name" value="tonB_Cterm"/>
    <property type="match status" value="1"/>
</dbReference>
<dbReference type="GO" id="GO:0015031">
    <property type="term" value="P:protein transport"/>
    <property type="evidence" value="ECO:0007669"/>
    <property type="project" value="UniProtKB-KW"/>
</dbReference>
<feature type="compositionally biased region" description="Basic and acidic residues" evidence="10">
    <location>
        <begin position="355"/>
        <end position="365"/>
    </location>
</feature>
<feature type="compositionally biased region" description="Basic and acidic residues" evidence="10">
    <location>
        <begin position="375"/>
        <end position="390"/>
    </location>
</feature>
<dbReference type="PANTHER" id="PTHR33446:SF2">
    <property type="entry name" value="PROTEIN TONB"/>
    <property type="match status" value="1"/>
</dbReference>
<keyword evidence="3" id="KW-0813">Transport</keyword>
<dbReference type="PROSITE" id="PS52015">
    <property type="entry name" value="TONB_CTD"/>
    <property type="match status" value="1"/>
</dbReference>